<organism evidence="1 2">
    <name type="scientific">Bradyrhizobium erythrophlei</name>
    <dbReference type="NCBI Taxonomy" id="1437360"/>
    <lineage>
        <taxon>Bacteria</taxon>
        <taxon>Pseudomonadati</taxon>
        <taxon>Pseudomonadota</taxon>
        <taxon>Alphaproteobacteria</taxon>
        <taxon>Hyphomicrobiales</taxon>
        <taxon>Nitrobacteraceae</taxon>
        <taxon>Bradyrhizobium</taxon>
    </lineage>
</organism>
<reference evidence="1 2" key="1">
    <citation type="submission" date="2016-11" db="EMBL/GenBank/DDBJ databases">
        <authorList>
            <person name="Jaros S."/>
            <person name="Januszkiewicz K."/>
            <person name="Wedrychowicz H."/>
        </authorList>
    </citation>
    <scope>NUCLEOTIDE SEQUENCE [LARGE SCALE GENOMIC DNA]</scope>
    <source>
        <strain evidence="1 2">GAS242</strain>
    </source>
</reference>
<dbReference type="InterPro" id="IPR029032">
    <property type="entry name" value="AhpD-like"/>
</dbReference>
<dbReference type="GO" id="GO:0004601">
    <property type="term" value="F:peroxidase activity"/>
    <property type="evidence" value="ECO:0007669"/>
    <property type="project" value="UniProtKB-KW"/>
</dbReference>
<sequence>MERFPIYTIESAPEQSKPALQSLKAAFGMVPNIAGAMATSPVLINSLVGLFQRVHGGSFTEAQIQTLLLTNAVTNACSWAVAFHTALALKEGLDSADVSAIREGRAPKDRRYAALSALARSLIEKRGRLDDRDIDQFTDAGFGKDLVLEVIAVVAASTITNYTGSVTKPALDAPFQAYTWNNYLE</sequence>
<dbReference type="RefSeq" id="WP_079564668.1">
    <property type="nucleotide sequence ID" value="NZ_LT670818.1"/>
</dbReference>
<dbReference type="Gene3D" id="1.20.1290.10">
    <property type="entry name" value="AhpD-like"/>
    <property type="match status" value="1"/>
</dbReference>
<keyword evidence="1" id="KW-0560">Oxidoreductase</keyword>
<dbReference type="PANTHER" id="PTHR35446:SF3">
    <property type="entry name" value="CMD DOMAIN-CONTAINING PROTEIN"/>
    <property type="match status" value="1"/>
</dbReference>
<dbReference type="AlphaFoldDB" id="A0A1M5HAH2"/>
<gene>
    <name evidence="1" type="ORF">SAMN05444169_0695</name>
</gene>
<protein>
    <submittedName>
        <fullName evidence="1">Alkylhydroperoxidase AhpD family core domain-containing protein</fullName>
    </submittedName>
</protein>
<keyword evidence="1" id="KW-0575">Peroxidase</keyword>
<name>A0A1M5HAH2_9BRAD</name>
<dbReference type="EMBL" id="LT670818">
    <property type="protein sequence ID" value="SHG13020.1"/>
    <property type="molecule type" value="Genomic_DNA"/>
</dbReference>
<proteinExistence type="predicted"/>
<accession>A0A1M5HAH2</accession>
<dbReference type="OrthoDB" id="9808310at2"/>
<dbReference type="PANTHER" id="PTHR35446">
    <property type="entry name" value="SI:CH211-175M2.5"/>
    <property type="match status" value="1"/>
</dbReference>
<dbReference type="Proteomes" id="UP000190675">
    <property type="component" value="Chromosome I"/>
</dbReference>
<evidence type="ECO:0000313" key="2">
    <source>
        <dbReference type="Proteomes" id="UP000190675"/>
    </source>
</evidence>
<dbReference type="SUPFAM" id="SSF69118">
    <property type="entry name" value="AhpD-like"/>
    <property type="match status" value="1"/>
</dbReference>
<evidence type="ECO:0000313" key="1">
    <source>
        <dbReference type="EMBL" id="SHG13020.1"/>
    </source>
</evidence>